<dbReference type="EMBL" id="JAEPCM010000851">
    <property type="protein sequence ID" value="MCG7949116.1"/>
    <property type="molecule type" value="Genomic_DNA"/>
</dbReference>
<comment type="caution">
    <text evidence="2">The sequence shown here is derived from an EMBL/GenBank/DDBJ whole genome shotgun (WGS) entry which is preliminary data.</text>
</comment>
<feature type="region of interest" description="Disordered" evidence="1">
    <location>
        <begin position="574"/>
        <end position="598"/>
    </location>
</feature>
<evidence type="ECO:0000313" key="3">
    <source>
        <dbReference type="Proteomes" id="UP000886667"/>
    </source>
</evidence>
<reference evidence="2" key="1">
    <citation type="journal article" date="2021" name="Proc. Natl. Acad. Sci. U.S.A.">
        <title>Global biogeography of chemosynthetic symbionts reveals both localized and globally distributed symbiont groups. .</title>
        <authorList>
            <person name="Osvatic J.T."/>
            <person name="Wilkins L.G.E."/>
            <person name="Leibrecht L."/>
            <person name="Leray M."/>
            <person name="Zauner S."/>
            <person name="Polzin J."/>
            <person name="Camacho Y."/>
            <person name="Gros O."/>
            <person name="van Gils J.A."/>
            <person name="Eisen J.A."/>
            <person name="Petersen J.M."/>
            <person name="Yuen B."/>
        </authorList>
    </citation>
    <scope>NUCLEOTIDE SEQUENCE</scope>
    <source>
        <strain evidence="2">MAGclacostrist064TRANS</strain>
    </source>
</reference>
<protein>
    <submittedName>
        <fullName evidence="2">Uncharacterized protein</fullName>
    </submittedName>
</protein>
<name>A0A9E4N7T4_9GAMM</name>
<sequence length="598" mass="67422">MHQRARELHVTEQETIAKDLDVTFADNLREILDDPDNGYLNKQGREAYDTHNDIRKQVSKLRQKHQSTLKPGSISADLFRKVADSRVEHAFNSIAKHASNQLRIWQDDTYKARLLASIDDATVNRDDPAQVRLAINTGFAEIQEAGGRNGWAPEVMELRKQSFATDLHTQIIQRIVSEDLEAAQAYYQDNQKEIDPTVRTQLEENFQAIEDREVEKIASDLELNVFNGNASRADIDDAFDTEIISGPKRTQLLKEIDRQDNESVAARDRQNLISTGLPLDPKDKTHKQAVDEAFVRLGATEPVAIALTKQTGILPGPVRSVFRTAARSGEGRALKEALELYSAIDDQVPLALDDLPLSDIAVLDNATQLIRGGLPSAKAMEIARQQANIPEAERKVLLERFKEQAKDKSDWLQDALDSDDAYDTELFAGAPTPPAAMQADYERLTEAFYIQMGGDIEQARETAWKNLKRAWTRSDINGEGELMRYSPEYDLSVSTKVLRSDLNKQLEEIQVKPENVRVISDVLTARSKRGQRSYALVKTRPDGLPEILRGPNNMPLRWVPDPHSILNKQHQDAVSRAKRARNQHEQAQRVRKHFPDGG</sequence>
<dbReference type="Proteomes" id="UP000886667">
    <property type="component" value="Unassembled WGS sequence"/>
</dbReference>
<evidence type="ECO:0000313" key="2">
    <source>
        <dbReference type="EMBL" id="MCG7949116.1"/>
    </source>
</evidence>
<evidence type="ECO:0000256" key="1">
    <source>
        <dbReference type="SAM" id="MobiDB-lite"/>
    </source>
</evidence>
<gene>
    <name evidence="2" type="ORF">JAZ07_22495</name>
</gene>
<dbReference type="AlphaFoldDB" id="A0A9E4N7T4"/>
<accession>A0A9E4N7T4</accession>
<organism evidence="2 3">
    <name type="scientific">Candidatus Thiodiazotropha taylori</name>
    <dbReference type="NCBI Taxonomy" id="2792791"/>
    <lineage>
        <taxon>Bacteria</taxon>
        <taxon>Pseudomonadati</taxon>
        <taxon>Pseudomonadota</taxon>
        <taxon>Gammaproteobacteria</taxon>
        <taxon>Chromatiales</taxon>
        <taxon>Sedimenticolaceae</taxon>
        <taxon>Candidatus Thiodiazotropha</taxon>
    </lineage>
</organism>
<proteinExistence type="predicted"/>
<feature type="compositionally biased region" description="Basic and acidic residues" evidence="1">
    <location>
        <begin position="582"/>
        <end position="598"/>
    </location>
</feature>